<protein>
    <recommendedName>
        <fullName evidence="10">PQ-loop-domain-containing protein</fullName>
    </recommendedName>
</protein>
<evidence type="ECO:0008006" key="10">
    <source>
        <dbReference type="Google" id="ProtNLM"/>
    </source>
</evidence>
<accession>A0A4P9X3E4</accession>
<evidence type="ECO:0000313" key="8">
    <source>
        <dbReference type="EMBL" id="RKO99531.1"/>
    </source>
</evidence>
<dbReference type="Proteomes" id="UP000274922">
    <property type="component" value="Unassembled WGS sequence"/>
</dbReference>
<dbReference type="GO" id="GO:0000329">
    <property type="term" value="C:fungal-type vacuole membrane"/>
    <property type="evidence" value="ECO:0007669"/>
    <property type="project" value="TreeGrafter"/>
</dbReference>
<dbReference type="SMART" id="SM00679">
    <property type="entry name" value="CTNS"/>
    <property type="match status" value="2"/>
</dbReference>
<comment type="similarity">
    <text evidence="5">Belongs to the laat-1 family.</text>
</comment>
<dbReference type="Pfam" id="PF04193">
    <property type="entry name" value="PQ-loop"/>
    <property type="match status" value="2"/>
</dbReference>
<feature type="transmembrane region" description="Helical" evidence="7">
    <location>
        <begin position="209"/>
        <end position="227"/>
    </location>
</feature>
<evidence type="ECO:0000256" key="1">
    <source>
        <dbReference type="ARBA" id="ARBA00004141"/>
    </source>
</evidence>
<evidence type="ECO:0000256" key="4">
    <source>
        <dbReference type="ARBA" id="ARBA00023136"/>
    </source>
</evidence>
<evidence type="ECO:0000256" key="3">
    <source>
        <dbReference type="ARBA" id="ARBA00022989"/>
    </source>
</evidence>
<evidence type="ECO:0000256" key="7">
    <source>
        <dbReference type="SAM" id="Phobius"/>
    </source>
</evidence>
<sequence length="300" mass="31996">CRCSPLVKDGYPYIEWIGYYFGDCVYTPKEQLSFVVGYVALACYIVAQLPQIYKNYQRQSTDGLSIGSIFMWTAGDLTDLAGVVLTNQLVTQKWTGVYFLVLDFIMIGQWLHYRAPSRGLEDAADAGGSGGGAGGDDDGLHAPSERDPLLADTYAHSVVTSTFLVALAVRAAAAFPSASTAAAAAALTAAADAVGLCAAPPMMSLSARVVGSVLSWICGVFYFSARIPQIVENHQKRSVAGLSIMLFVLTIAGNAAYGIAILLRLPALDAHFYESVLPYLIGSLGTFVFDVCIITQSILY</sequence>
<dbReference type="PANTHER" id="PTHR16201">
    <property type="entry name" value="SEVEN TRANSMEMBRANE PROTEIN 1-RELATED"/>
    <property type="match status" value="1"/>
</dbReference>
<keyword evidence="2 7" id="KW-0812">Transmembrane</keyword>
<dbReference type="AlphaFoldDB" id="A0A4P9X3E4"/>
<organism evidence="8 9">
    <name type="scientific">Caulochytrium protostelioides</name>
    <dbReference type="NCBI Taxonomy" id="1555241"/>
    <lineage>
        <taxon>Eukaryota</taxon>
        <taxon>Fungi</taxon>
        <taxon>Fungi incertae sedis</taxon>
        <taxon>Chytridiomycota</taxon>
        <taxon>Chytridiomycota incertae sedis</taxon>
        <taxon>Chytridiomycetes</taxon>
        <taxon>Caulochytriales</taxon>
        <taxon>Caulochytriaceae</taxon>
        <taxon>Caulochytrium</taxon>
    </lineage>
</organism>
<evidence type="ECO:0000256" key="5">
    <source>
        <dbReference type="ARBA" id="ARBA00038039"/>
    </source>
</evidence>
<comment type="catalytic activity">
    <reaction evidence="6">
        <text>L-histidine(out) + L-arginine(in) = L-histidine(in) + L-arginine(out)</text>
        <dbReference type="Rhea" id="RHEA:71063"/>
        <dbReference type="ChEBI" id="CHEBI:32682"/>
        <dbReference type="ChEBI" id="CHEBI:57595"/>
    </reaction>
</comment>
<dbReference type="Gene3D" id="1.20.1280.290">
    <property type="match status" value="2"/>
</dbReference>
<keyword evidence="4 7" id="KW-0472">Membrane</keyword>
<dbReference type="FunFam" id="1.20.1280.290:FF:000009">
    <property type="entry name" value="PQ loop repeat family protein"/>
    <property type="match status" value="1"/>
</dbReference>
<feature type="transmembrane region" description="Helical" evidence="7">
    <location>
        <begin position="31"/>
        <end position="49"/>
    </location>
</feature>
<comment type="subcellular location">
    <subcellularLocation>
        <location evidence="1">Membrane</location>
        <topology evidence="1">Multi-pass membrane protein</topology>
    </subcellularLocation>
</comment>
<dbReference type="EMBL" id="ML014278">
    <property type="protein sequence ID" value="RKO99531.1"/>
    <property type="molecule type" value="Genomic_DNA"/>
</dbReference>
<proteinExistence type="inferred from homology"/>
<evidence type="ECO:0000313" key="9">
    <source>
        <dbReference type="Proteomes" id="UP000274922"/>
    </source>
</evidence>
<dbReference type="GO" id="GO:0034488">
    <property type="term" value="P:basic amino acid transmembrane export from vacuole"/>
    <property type="evidence" value="ECO:0007669"/>
    <property type="project" value="TreeGrafter"/>
</dbReference>
<feature type="transmembrane region" description="Helical" evidence="7">
    <location>
        <begin position="277"/>
        <end position="299"/>
    </location>
</feature>
<feature type="non-terminal residue" evidence="8">
    <location>
        <position position="1"/>
    </location>
</feature>
<gene>
    <name evidence="8" type="ORF">CXG81DRAFT_3377</name>
</gene>
<feature type="non-terminal residue" evidence="8">
    <location>
        <position position="300"/>
    </location>
</feature>
<evidence type="ECO:0000256" key="2">
    <source>
        <dbReference type="ARBA" id="ARBA00022692"/>
    </source>
</evidence>
<dbReference type="InterPro" id="IPR006603">
    <property type="entry name" value="PQ-loop_rpt"/>
</dbReference>
<dbReference type="GO" id="GO:0015174">
    <property type="term" value="F:basic amino acid transmembrane transporter activity"/>
    <property type="evidence" value="ECO:0007669"/>
    <property type="project" value="TreeGrafter"/>
</dbReference>
<evidence type="ECO:0000256" key="6">
    <source>
        <dbReference type="ARBA" id="ARBA00050768"/>
    </source>
</evidence>
<reference evidence="9" key="1">
    <citation type="journal article" date="2018" name="Nat. Microbiol.">
        <title>Leveraging single-cell genomics to expand the fungal tree of life.</title>
        <authorList>
            <person name="Ahrendt S.R."/>
            <person name="Quandt C.A."/>
            <person name="Ciobanu D."/>
            <person name="Clum A."/>
            <person name="Salamov A."/>
            <person name="Andreopoulos B."/>
            <person name="Cheng J.F."/>
            <person name="Woyke T."/>
            <person name="Pelin A."/>
            <person name="Henrissat B."/>
            <person name="Reynolds N.K."/>
            <person name="Benny G.L."/>
            <person name="Smith M.E."/>
            <person name="James T.Y."/>
            <person name="Grigoriev I.V."/>
        </authorList>
    </citation>
    <scope>NUCLEOTIDE SEQUENCE [LARGE SCALE GENOMIC DNA]</scope>
    <source>
        <strain evidence="9">ATCC 52028</strain>
    </source>
</reference>
<dbReference type="PANTHER" id="PTHR16201:SF34">
    <property type="entry name" value="LYSOSOMAL AMINO ACID TRANSPORTER 1"/>
    <property type="match status" value="1"/>
</dbReference>
<feature type="transmembrane region" description="Helical" evidence="7">
    <location>
        <begin position="239"/>
        <end position="265"/>
    </location>
</feature>
<dbReference type="OrthoDB" id="8048523at2759"/>
<name>A0A4P9X3E4_9FUNG</name>
<keyword evidence="9" id="KW-1185">Reference proteome</keyword>
<keyword evidence="3 7" id="KW-1133">Transmembrane helix</keyword>
<dbReference type="InterPro" id="IPR051415">
    <property type="entry name" value="LAAT-1"/>
</dbReference>